<evidence type="ECO:0000313" key="1">
    <source>
        <dbReference type="EMBL" id="CCD51082.1"/>
    </source>
</evidence>
<dbReference type="InParanoid" id="G2YH48"/>
<evidence type="ECO:0000313" key="2">
    <source>
        <dbReference type="Proteomes" id="UP000008177"/>
    </source>
</evidence>
<dbReference type="HOGENOM" id="CLU_2026360_0_0_1"/>
<dbReference type="EMBL" id="FQ790332">
    <property type="protein sequence ID" value="CCD51082.1"/>
    <property type="molecule type" value="Genomic_DNA"/>
</dbReference>
<accession>G2YH48</accession>
<gene>
    <name evidence="1" type="ORF">BofuT4_P023500.1</name>
</gene>
<organism evidence="1 2">
    <name type="scientific">Botryotinia fuckeliana (strain T4)</name>
    <name type="common">Noble rot fungus</name>
    <name type="synonym">Botrytis cinerea</name>
    <dbReference type="NCBI Taxonomy" id="999810"/>
    <lineage>
        <taxon>Eukaryota</taxon>
        <taxon>Fungi</taxon>
        <taxon>Dikarya</taxon>
        <taxon>Ascomycota</taxon>
        <taxon>Pezizomycotina</taxon>
        <taxon>Leotiomycetes</taxon>
        <taxon>Helotiales</taxon>
        <taxon>Sclerotiniaceae</taxon>
        <taxon>Botrytis</taxon>
    </lineage>
</organism>
<sequence length="122" mass="13594">MHGSTSKNAMRAVELPYPQTSTSLNIIALEGRGKQSEHSTAAGSAASAWSRSMCAHNIENVAIPQEGELKRHRWPLATDAFYDVELQDYISLLKSFSRPACIDVALIRCVRTLVPDPYRRHK</sequence>
<protein>
    <submittedName>
        <fullName evidence="1">Uncharacterized protein</fullName>
    </submittedName>
</protein>
<proteinExistence type="predicted"/>
<dbReference type="Proteomes" id="UP000008177">
    <property type="component" value="Unplaced contigs"/>
</dbReference>
<dbReference type="AlphaFoldDB" id="G2YH48"/>
<name>G2YH48_BOTF4</name>
<reference evidence="2" key="1">
    <citation type="journal article" date="2011" name="PLoS Genet.">
        <title>Genomic analysis of the necrotrophic fungal pathogens Sclerotinia sclerotiorum and Botrytis cinerea.</title>
        <authorList>
            <person name="Amselem J."/>
            <person name="Cuomo C.A."/>
            <person name="van Kan J.A."/>
            <person name="Viaud M."/>
            <person name="Benito E.P."/>
            <person name="Couloux A."/>
            <person name="Coutinho P.M."/>
            <person name="de Vries R.P."/>
            <person name="Dyer P.S."/>
            <person name="Fillinger S."/>
            <person name="Fournier E."/>
            <person name="Gout L."/>
            <person name="Hahn M."/>
            <person name="Kohn L."/>
            <person name="Lapalu N."/>
            <person name="Plummer K.M."/>
            <person name="Pradier J.M."/>
            <person name="Quevillon E."/>
            <person name="Sharon A."/>
            <person name="Simon A."/>
            <person name="ten Have A."/>
            <person name="Tudzynski B."/>
            <person name="Tudzynski P."/>
            <person name="Wincker P."/>
            <person name="Andrew M."/>
            <person name="Anthouard V."/>
            <person name="Beever R.E."/>
            <person name="Beffa R."/>
            <person name="Benoit I."/>
            <person name="Bouzid O."/>
            <person name="Brault B."/>
            <person name="Chen Z."/>
            <person name="Choquer M."/>
            <person name="Collemare J."/>
            <person name="Cotton P."/>
            <person name="Danchin E.G."/>
            <person name="Da Silva C."/>
            <person name="Gautier A."/>
            <person name="Giraud C."/>
            <person name="Giraud T."/>
            <person name="Gonzalez C."/>
            <person name="Grossetete S."/>
            <person name="Guldener U."/>
            <person name="Henrissat B."/>
            <person name="Howlett B.J."/>
            <person name="Kodira C."/>
            <person name="Kretschmer M."/>
            <person name="Lappartient A."/>
            <person name="Leroch M."/>
            <person name="Levis C."/>
            <person name="Mauceli E."/>
            <person name="Neuveglise C."/>
            <person name="Oeser B."/>
            <person name="Pearson M."/>
            <person name="Poulain J."/>
            <person name="Poussereau N."/>
            <person name="Quesneville H."/>
            <person name="Rascle C."/>
            <person name="Schumacher J."/>
            <person name="Segurens B."/>
            <person name="Sexton A."/>
            <person name="Silva E."/>
            <person name="Sirven C."/>
            <person name="Soanes D.M."/>
            <person name="Talbot N.J."/>
            <person name="Templeton M."/>
            <person name="Yandava C."/>
            <person name="Yarden O."/>
            <person name="Zeng Q."/>
            <person name="Rollins J.A."/>
            <person name="Lebrun M.H."/>
            <person name="Dickman M."/>
        </authorList>
    </citation>
    <scope>NUCLEOTIDE SEQUENCE [LARGE SCALE GENOMIC DNA]</scope>
    <source>
        <strain evidence="2">T4</strain>
    </source>
</reference>